<dbReference type="AlphaFoldDB" id="A0A8K0MGL0"/>
<accession>A0A8K0MGL0</accession>
<proteinExistence type="predicted"/>
<evidence type="ECO:0000313" key="1">
    <source>
        <dbReference type="EMBL" id="KAF3445131.1"/>
    </source>
</evidence>
<name>A0A8K0MGL0_9ROSA</name>
<evidence type="ECO:0000313" key="2">
    <source>
        <dbReference type="Proteomes" id="UP000796880"/>
    </source>
</evidence>
<dbReference type="EMBL" id="VOIH02000006">
    <property type="protein sequence ID" value="KAF3445131.1"/>
    <property type="molecule type" value="Genomic_DNA"/>
</dbReference>
<sequence length="73" mass="7871">MRCLGKVHYGALLGCTGKVHQGVLLECTGKVHSWSAIVRCHVDSTVRVRFALGQVPQGACPVMSAMKCTVEMQ</sequence>
<protein>
    <submittedName>
        <fullName evidence="1">Uncharacterized protein</fullName>
    </submittedName>
</protein>
<organism evidence="1 2">
    <name type="scientific">Rhamnella rubrinervis</name>
    <dbReference type="NCBI Taxonomy" id="2594499"/>
    <lineage>
        <taxon>Eukaryota</taxon>
        <taxon>Viridiplantae</taxon>
        <taxon>Streptophyta</taxon>
        <taxon>Embryophyta</taxon>
        <taxon>Tracheophyta</taxon>
        <taxon>Spermatophyta</taxon>
        <taxon>Magnoliopsida</taxon>
        <taxon>eudicotyledons</taxon>
        <taxon>Gunneridae</taxon>
        <taxon>Pentapetalae</taxon>
        <taxon>rosids</taxon>
        <taxon>fabids</taxon>
        <taxon>Rosales</taxon>
        <taxon>Rhamnaceae</taxon>
        <taxon>rhamnoid group</taxon>
        <taxon>Rhamneae</taxon>
        <taxon>Rhamnella</taxon>
    </lineage>
</organism>
<dbReference type="Proteomes" id="UP000796880">
    <property type="component" value="Unassembled WGS sequence"/>
</dbReference>
<reference evidence="1" key="1">
    <citation type="submission" date="2020-03" db="EMBL/GenBank/DDBJ databases">
        <title>A high-quality chromosome-level genome assembly of a woody plant with both climbing and erect habits, Rhamnella rubrinervis.</title>
        <authorList>
            <person name="Lu Z."/>
            <person name="Yang Y."/>
            <person name="Zhu X."/>
            <person name="Sun Y."/>
        </authorList>
    </citation>
    <scope>NUCLEOTIDE SEQUENCE</scope>
    <source>
        <strain evidence="1">BYM</strain>
        <tissue evidence="1">Leaf</tissue>
    </source>
</reference>
<gene>
    <name evidence="1" type="ORF">FNV43_RR14824</name>
</gene>
<keyword evidence="2" id="KW-1185">Reference proteome</keyword>
<comment type="caution">
    <text evidence="1">The sequence shown here is derived from an EMBL/GenBank/DDBJ whole genome shotgun (WGS) entry which is preliminary data.</text>
</comment>